<reference evidence="3" key="2">
    <citation type="submission" date="2020-09" db="EMBL/GenBank/DDBJ databases">
        <authorList>
            <person name="Sun Q."/>
            <person name="Ohkuma M."/>
        </authorList>
    </citation>
    <scope>NUCLEOTIDE SEQUENCE</scope>
    <source>
        <strain evidence="3">JCM 14371</strain>
    </source>
</reference>
<dbReference type="Pfam" id="PF13671">
    <property type="entry name" value="AAA_33"/>
    <property type="match status" value="1"/>
</dbReference>
<dbReference type="SUPFAM" id="SSF52540">
    <property type="entry name" value="P-loop containing nucleoside triphosphate hydrolases"/>
    <property type="match status" value="1"/>
</dbReference>
<dbReference type="PANTHER" id="PTHR47545:SF1">
    <property type="entry name" value="MULTIFUNCTIONAL CCA PROTEIN"/>
    <property type="match status" value="1"/>
</dbReference>
<gene>
    <name evidence="3" type="ORF">GCM10008939_10410</name>
</gene>
<dbReference type="InterPro" id="IPR027417">
    <property type="entry name" value="P-loop_NTPase"/>
</dbReference>
<dbReference type="GO" id="GO:0000166">
    <property type="term" value="F:nucleotide binding"/>
    <property type="evidence" value="ECO:0007669"/>
    <property type="project" value="UniProtKB-KW"/>
</dbReference>
<dbReference type="InterPro" id="IPR050124">
    <property type="entry name" value="tRNA_CCA-adding_enzyme"/>
</dbReference>
<reference evidence="3" key="1">
    <citation type="journal article" date="2014" name="Int. J. Syst. Evol. Microbiol.">
        <title>Complete genome sequence of Corynebacterium casei LMG S-19264T (=DSM 44701T), isolated from a smear-ripened cheese.</title>
        <authorList>
            <consortium name="US DOE Joint Genome Institute (JGI-PGF)"/>
            <person name="Walter F."/>
            <person name="Albersmeier A."/>
            <person name="Kalinowski J."/>
            <person name="Ruckert C."/>
        </authorList>
    </citation>
    <scope>NUCLEOTIDE SEQUENCE</scope>
    <source>
        <strain evidence="3">JCM 14371</strain>
    </source>
</reference>
<dbReference type="InterPro" id="IPR006675">
    <property type="entry name" value="HDIG_dom"/>
</dbReference>
<comment type="caution">
    <text evidence="3">The sequence shown here is derived from an EMBL/GenBank/DDBJ whole genome shotgun (WGS) entry which is preliminary data.</text>
</comment>
<dbReference type="AlphaFoldDB" id="A0A917P9T3"/>
<evidence type="ECO:0000259" key="2">
    <source>
        <dbReference type="Pfam" id="PF01966"/>
    </source>
</evidence>
<proteinExistence type="predicted"/>
<dbReference type="Gene3D" id="1.10.3090.10">
    <property type="entry name" value="cca-adding enzyme, domain 2"/>
    <property type="match status" value="1"/>
</dbReference>
<evidence type="ECO:0000313" key="4">
    <source>
        <dbReference type="Proteomes" id="UP000635726"/>
    </source>
</evidence>
<feature type="domain" description="HD" evidence="2">
    <location>
        <begin position="49"/>
        <end position="159"/>
    </location>
</feature>
<dbReference type="InterPro" id="IPR006674">
    <property type="entry name" value="HD_domain"/>
</dbReference>
<dbReference type="Proteomes" id="UP000635726">
    <property type="component" value="Unassembled WGS sequence"/>
</dbReference>
<dbReference type="EMBL" id="BMOE01000002">
    <property type="protein sequence ID" value="GGJ67971.1"/>
    <property type="molecule type" value="Genomic_DNA"/>
</dbReference>
<dbReference type="Gene3D" id="3.40.50.300">
    <property type="entry name" value="P-loop containing nucleotide triphosphate hydrolases"/>
    <property type="match status" value="1"/>
</dbReference>
<dbReference type="InterPro" id="IPR003607">
    <property type="entry name" value="HD/PDEase_dom"/>
</dbReference>
<dbReference type="NCBIfam" id="TIGR00277">
    <property type="entry name" value="HDIG"/>
    <property type="match status" value="1"/>
</dbReference>
<organism evidence="3 4">
    <name type="scientific">Deinococcus aquiradiocola</name>
    <dbReference type="NCBI Taxonomy" id="393059"/>
    <lineage>
        <taxon>Bacteria</taxon>
        <taxon>Thermotogati</taxon>
        <taxon>Deinococcota</taxon>
        <taxon>Deinococci</taxon>
        <taxon>Deinococcales</taxon>
        <taxon>Deinococcaceae</taxon>
        <taxon>Deinococcus</taxon>
    </lineage>
</organism>
<dbReference type="Pfam" id="PF01966">
    <property type="entry name" value="HD"/>
    <property type="match status" value="1"/>
</dbReference>
<keyword evidence="1" id="KW-0547">Nucleotide-binding</keyword>
<protein>
    <submittedName>
        <fullName evidence="3">HDIG domain-containing protein</fullName>
    </submittedName>
</protein>
<name>A0A917P9T3_9DEIO</name>
<dbReference type="RefSeq" id="WP_188961204.1">
    <property type="nucleotide sequence ID" value="NZ_BMOE01000002.1"/>
</dbReference>
<accession>A0A917P9T3</accession>
<sequence>MRPPLEDLRGTGTPDLAALTASLGDVLPLLSQLPGTPQDEEWHAEGDVAVHTGRVLQEAYRLADAAALQGDARLTLILAALLHDIGKPLTTRTQQDETGRPRVISPRHADRGRSFLAYRLPELQLPTAVQSGVMALVGHHHDLARTFRDGTLPAYRRLARQVDLRPLYLLEVADTRGRVTPDQASRLDDLDLFRLQAEEYDLWDARDPYAGWREHVRAALPDASPALLDLTLQRGVLDHESGLIQTPEEAVARAYAARGGFPELVVTCGPSGSGKSKWIAEHLPDHEIVSLDALREALAGRRADQSVNGQVLQAAKEQLREALRRGRKVVWDATCTRRDFRRVPLGLGLDYGALTTLAVFQPPTSTLFTRNAARPHPVPAQVLAQQLEHAEFPYLPEAHRTVLPGGQDTVSRRGT</sequence>
<evidence type="ECO:0000256" key="1">
    <source>
        <dbReference type="ARBA" id="ARBA00022741"/>
    </source>
</evidence>
<dbReference type="PANTHER" id="PTHR47545">
    <property type="entry name" value="MULTIFUNCTIONAL CCA PROTEIN"/>
    <property type="match status" value="1"/>
</dbReference>
<dbReference type="SUPFAM" id="SSF109604">
    <property type="entry name" value="HD-domain/PDEase-like"/>
    <property type="match status" value="1"/>
</dbReference>
<evidence type="ECO:0000313" key="3">
    <source>
        <dbReference type="EMBL" id="GGJ67971.1"/>
    </source>
</evidence>
<dbReference type="CDD" id="cd00077">
    <property type="entry name" value="HDc"/>
    <property type="match status" value="1"/>
</dbReference>
<keyword evidence="4" id="KW-1185">Reference proteome</keyword>